<evidence type="ECO:0000256" key="1">
    <source>
        <dbReference type="SAM" id="SignalP"/>
    </source>
</evidence>
<protein>
    <submittedName>
        <fullName evidence="2">Uncharacterized protein</fullName>
    </submittedName>
</protein>
<comment type="caution">
    <text evidence="2">The sequence shown here is derived from an EMBL/GenBank/DDBJ whole genome shotgun (WGS) entry which is preliminary data.</text>
</comment>
<name>A0A399R5F3_9PROT</name>
<feature type="chain" id="PRO_5017323199" evidence="1">
    <location>
        <begin position="20"/>
        <end position="152"/>
    </location>
</feature>
<dbReference type="Proteomes" id="UP000265431">
    <property type="component" value="Unassembled WGS sequence"/>
</dbReference>
<accession>A0A399R5F3</accession>
<organism evidence="2 3">
    <name type="scientific">Henriciella barbarensis</name>
    <dbReference type="NCBI Taxonomy" id="86342"/>
    <lineage>
        <taxon>Bacteria</taxon>
        <taxon>Pseudomonadati</taxon>
        <taxon>Pseudomonadota</taxon>
        <taxon>Alphaproteobacteria</taxon>
        <taxon>Hyphomonadales</taxon>
        <taxon>Hyphomonadaceae</taxon>
        <taxon>Henriciella</taxon>
    </lineage>
</organism>
<dbReference type="RefSeq" id="WP_119379848.1">
    <property type="nucleotide sequence ID" value="NZ_QWGB01000005.1"/>
</dbReference>
<evidence type="ECO:0000313" key="3">
    <source>
        <dbReference type="Proteomes" id="UP000265431"/>
    </source>
</evidence>
<keyword evidence="3" id="KW-1185">Reference proteome</keyword>
<gene>
    <name evidence="2" type="ORF">D1224_10660</name>
</gene>
<proteinExistence type="predicted"/>
<dbReference type="AlphaFoldDB" id="A0A399R5F3"/>
<feature type="signal peptide" evidence="1">
    <location>
        <begin position="1"/>
        <end position="19"/>
    </location>
</feature>
<dbReference type="EMBL" id="QWGB01000005">
    <property type="protein sequence ID" value="RIJ24659.1"/>
    <property type="molecule type" value="Genomic_DNA"/>
</dbReference>
<reference evidence="2 3" key="1">
    <citation type="submission" date="2018-08" db="EMBL/GenBank/DDBJ databases">
        <title>Henriciella mobilis sp. nov., isolated from seawater.</title>
        <authorList>
            <person name="Cheng H."/>
            <person name="Wu Y.-H."/>
            <person name="Xu X.-W."/>
            <person name="Guo L.-L."/>
        </authorList>
    </citation>
    <scope>NUCLEOTIDE SEQUENCE [LARGE SCALE GENOMIC DNA]</scope>
    <source>
        <strain evidence="2 3">CCUG66934</strain>
    </source>
</reference>
<evidence type="ECO:0000313" key="2">
    <source>
        <dbReference type="EMBL" id="RIJ24659.1"/>
    </source>
</evidence>
<sequence length="152" mass="16163">MRILAVSIAALVASGAAMAQSGPWQSVVQTDPITDEKSVIAVTQANDYIALFIGCTNGTIYAGATTTYFDVEFGDYRTVTWRVDDNAPVSEAWENLEHGGAAVYDEPGLAFARQVRQAKTRVVVKSGSDTQVFSVRGSTAEVGKVLDACGHD</sequence>
<keyword evidence="1" id="KW-0732">Signal</keyword>